<sequence>MNTVKKDPASDIFGAVLAFENVTNRLVRIERMVRLMAASQVLSEQDGDAFEGMADLIESCSAETVKYQDEFSALSRSYMQEAAL</sequence>
<dbReference type="EMBL" id="CP019602">
    <property type="protein sequence ID" value="ARU15622.1"/>
    <property type="molecule type" value="Genomic_DNA"/>
</dbReference>
<organism evidence="1 3">
    <name type="scientific">Croceicoccus marinus</name>
    <dbReference type="NCBI Taxonomy" id="450378"/>
    <lineage>
        <taxon>Bacteria</taxon>
        <taxon>Pseudomonadati</taxon>
        <taxon>Pseudomonadota</taxon>
        <taxon>Alphaproteobacteria</taxon>
        <taxon>Sphingomonadales</taxon>
        <taxon>Erythrobacteraceae</taxon>
        <taxon>Croceicoccus</taxon>
    </lineage>
</organism>
<evidence type="ECO:0000313" key="1">
    <source>
        <dbReference type="EMBL" id="ARU15622.1"/>
    </source>
</evidence>
<protein>
    <submittedName>
        <fullName evidence="1">Uncharacterized protein</fullName>
    </submittedName>
</protein>
<reference evidence="2 4" key="2">
    <citation type="submission" date="2020-08" db="EMBL/GenBank/DDBJ databases">
        <authorList>
            <person name="Liu G."/>
            <person name="Sun C."/>
        </authorList>
    </citation>
    <scope>NUCLEOTIDE SEQUENCE [LARGE SCALE GENOMIC DNA]</scope>
    <source>
        <strain evidence="2 4">OT19</strain>
    </source>
</reference>
<dbReference type="KEGG" id="cman:A9D14_04800"/>
<accession>A0A1Z1FA46</accession>
<name>A0A1Z1FA46_9SPHN</name>
<gene>
    <name evidence="1" type="ORF">A9D14_04800</name>
    <name evidence="2" type="ORF">H4O24_10845</name>
</gene>
<evidence type="ECO:0000313" key="4">
    <source>
        <dbReference type="Proteomes" id="UP000515297"/>
    </source>
</evidence>
<dbReference type="STRING" id="450378.GCA_001661675_00962"/>
<dbReference type="EMBL" id="CP060052">
    <property type="protein sequence ID" value="QNE04468.1"/>
    <property type="molecule type" value="Genomic_DNA"/>
</dbReference>
<reference evidence="1 3" key="1">
    <citation type="submission" date="2017-01" db="EMBL/GenBank/DDBJ databases">
        <title>Complete genome sequence of esterase-producing bacterium Croceicoccus marinus E4A9.</title>
        <authorList>
            <person name="Wu Y.-H."/>
            <person name="Cheng H."/>
            <person name="Xu L."/>
            <person name="Huo Y.-Y."/>
            <person name="Wang C.-S."/>
            <person name="Xu X.-W."/>
        </authorList>
    </citation>
    <scope>NUCLEOTIDE SEQUENCE [LARGE SCALE GENOMIC DNA]</scope>
    <source>
        <strain evidence="1 3">E4A9</strain>
    </source>
</reference>
<evidence type="ECO:0000313" key="3">
    <source>
        <dbReference type="Proteomes" id="UP000195807"/>
    </source>
</evidence>
<evidence type="ECO:0000313" key="2">
    <source>
        <dbReference type="EMBL" id="QNE04468.1"/>
    </source>
</evidence>
<dbReference type="AlphaFoldDB" id="A0A1Z1FA46"/>
<proteinExistence type="predicted"/>
<dbReference type="Proteomes" id="UP000515297">
    <property type="component" value="Chromosome"/>
</dbReference>
<keyword evidence="3" id="KW-1185">Reference proteome</keyword>
<dbReference type="Proteomes" id="UP000195807">
    <property type="component" value="Chromosome"/>
</dbReference>
<dbReference type="RefSeq" id="WP_066843419.1">
    <property type="nucleotide sequence ID" value="NZ_CP019602.1"/>
</dbReference>